<dbReference type="EC" id="2.4.1.16" evidence="2"/>
<comment type="caution">
    <text evidence="9">The sequence shown here is derived from an EMBL/GenBank/DDBJ whole genome shotgun (WGS) entry which is preliminary data.</text>
</comment>
<name>A0AAD9K7W3_RIDPI</name>
<keyword evidence="10" id="KW-1185">Reference proteome</keyword>
<keyword evidence="3" id="KW-0808">Transferase</keyword>
<dbReference type="GO" id="GO:0004100">
    <property type="term" value="F:chitin synthase activity"/>
    <property type="evidence" value="ECO:0007669"/>
    <property type="project" value="UniProtKB-EC"/>
</dbReference>
<reference evidence="9" key="1">
    <citation type="journal article" date="2023" name="Mol. Biol. Evol.">
        <title>Third-Generation Sequencing Reveals the Adaptive Role of the Epigenome in Three Deep-Sea Polychaetes.</title>
        <authorList>
            <person name="Perez M."/>
            <person name="Aroh O."/>
            <person name="Sun Y."/>
            <person name="Lan Y."/>
            <person name="Juniper S.K."/>
            <person name="Young C.R."/>
            <person name="Angers B."/>
            <person name="Qian P.Y."/>
        </authorList>
    </citation>
    <scope>NUCLEOTIDE SEQUENCE</scope>
    <source>
        <strain evidence="9">R07B-5</strain>
    </source>
</reference>
<keyword evidence="3" id="KW-0328">Glycosyltransferase</keyword>
<evidence type="ECO:0000256" key="7">
    <source>
        <dbReference type="SAM" id="MobiDB-lite"/>
    </source>
</evidence>
<dbReference type="InterPro" id="IPR004835">
    <property type="entry name" value="Chitin_synth"/>
</dbReference>
<feature type="transmembrane region" description="Helical" evidence="8">
    <location>
        <begin position="102"/>
        <end position="121"/>
    </location>
</feature>
<evidence type="ECO:0000256" key="4">
    <source>
        <dbReference type="ARBA" id="ARBA00022692"/>
    </source>
</evidence>
<dbReference type="InterPro" id="IPR029044">
    <property type="entry name" value="Nucleotide-diphossugar_trans"/>
</dbReference>
<evidence type="ECO:0000313" key="9">
    <source>
        <dbReference type="EMBL" id="KAK2166131.1"/>
    </source>
</evidence>
<comment type="subcellular location">
    <subcellularLocation>
        <location evidence="1">Membrane</location>
        <topology evidence="1">Multi-pass membrane protein</topology>
    </subcellularLocation>
</comment>
<dbReference type="GO" id="GO:0016020">
    <property type="term" value="C:membrane"/>
    <property type="evidence" value="ECO:0007669"/>
    <property type="project" value="UniProtKB-SubCell"/>
</dbReference>
<dbReference type="GO" id="GO:0071944">
    <property type="term" value="C:cell periphery"/>
    <property type="evidence" value="ECO:0007669"/>
    <property type="project" value="TreeGrafter"/>
</dbReference>
<dbReference type="EMBL" id="JAODUO010001334">
    <property type="protein sequence ID" value="KAK2166131.1"/>
    <property type="molecule type" value="Genomic_DNA"/>
</dbReference>
<gene>
    <name evidence="9" type="ORF">NP493_1327g00047</name>
</gene>
<dbReference type="SUPFAM" id="SSF53448">
    <property type="entry name" value="Nucleotide-diphospho-sugar transferases"/>
    <property type="match status" value="1"/>
</dbReference>
<feature type="transmembrane region" description="Helical" evidence="8">
    <location>
        <begin position="425"/>
        <end position="446"/>
    </location>
</feature>
<evidence type="ECO:0000256" key="3">
    <source>
        <dbReference type="ARBA" id="ARBA00022676"/>
    </source>
</evidence>
<feature type="transmembrane region" description="Helical" evidence="8">
    <location>
        <begin position="22"/>
        <end position="44"/>
    </location>
</feature>
<keyword evidence="6 8" id="KW-0472">Membrane</keyword>
<feature type="compositionally biased region" description="Basic and acidic residues" evidence="7">
    <location>
        <begin position="276"/>
        <end position="291"/>
    </location>
</feature>
<evidence type="ECO:0000256" key="8">
    <source>
        <dbReference type="SAM" id="Phobius"/>
    </source>
</evidence>
<dbReference type="PANTHER" id="PTHR22914:SF42">
    <property type="entry name" value="CHITIN SYNTHASE"/>
    <property type="match status" value="1"/>
</dbReference>
<feature type="compositionally biased region" description="Polar residues" evidence="7">
    <location>
        <begin position="333"/>
        <end position="347"/>
    </location>
</feature>
<feature type="compositionally biased region" description="Basic and acidic residues" evidence="7">
    <location>
        <begin position="348"/>
        <end position="370"/>
    </location>
</feature>
<evidence type="ECO:0000313" key="10">
    <source>
        <dbReference type="Proteomes" id="UP001209878"/>
    </source>
</evidence>
<dbReference type="PANTHER" id="PTHR22914">
    <property type="entry name" value="CHITIN SYNTHASE"/>
    <property type="match status" value="1"/>
</dbReference>
<proteinExistence type="predicted"/>
<evidence type="ECO:0000256" key="5">
    <source>
        <dbReference type="ARBA" id="ARBA00022989"/>
    </source>
</evidence>
<dbReference type="Pfam" id="PF03142">
    <property type="entry name" value="Chitin_synth_2"/>
    <property type="match status" value="1"/>
</dbReference>
<evidence type="ECO:0000256" key="2">
    <source>
        <dbReference type="ARBA" id="ARBA00012543"/>
    </source>
</evidence>
<feature type="compositionally biased region" description="Low complexity" evidence="7">
    <location>
        <begin position="293"/>
        <end position="311"/>
    </location>
</feature>
<dbReference type="AlphaFoldDB" id="A0AAD9K7W3"/>
<sequence length="843" mass="95124">MSATCVVPALFKLFLTKGHRGLASVVLDVIALAMQCSVFFIATIYLTREGVAIEDVAVLIQTTASLVLISLRYWENFIDRDIGAVCIQSVKARLRMGRCKTYIFASLWKIGLTFAFVYILIPDMTPMAEIFRLLGNETVYSNNMNGTSQMGDQIDFTMKFPNGVTLRTEPREDNITYDTIANGRYQVPTIPSPAGGESAPRRRRRRRAINVTFNDVVGTSADPVTTLYVNGQMPALKVVTDNPSATNTRLPGTLNDAPVGAPDDYYLDQRVKGKMADKGSEMRRGRQHEYDYGDYNNNNNNNINGGRTNIDSNNKNVDMRDNTKLQNRIYDKTTVSASESPNSYKTTTELKNDKNTNIDDKNNKNNDNHENININPKDNKATLSPTNRAGNRPNTKDTPDDYYNYGYGDYAESDGDKEEGKRNVLLYRFLPLIVNVISGAVCFYFARVACKLCMQGFSFALPLTLVTPATAAIFCYLCYARRWTRVSIPYMDIGYWQCSEPYTEETFDWQVGLAVGLWWLSQLWVNNHIWRPKSERLAKAERLFVLPQYCGTLLEQFLMLNRRRNDLECHVKPLRARADSSFEDSASVAGSVVSDGERARCTDGVNARIYVCATMWHETANEMVQVLKSIMRCVARPMVWYQKFEYAIGHWLQKAAEHMLGCVLCSPGCFSLFRGSAIMDDNVMRTYATKSTAARHYVQYDQGEDRWLCTLLLQQGYKVEYCAAADASTYAPETFREYFNQRRRWIPSTLANMMDLLSDYHRTILVNDNVSYLYMAYQAVVMGASLLAPATVILMVAGAIHVVLGGSLYWLWFAASIGALANEPGPQYHRVSLSRLIDSCSAA</sequence>
<evidence type="ECO:0000256" key="1">
    <source>
        <dbReference type="ARBA" id="ARBA00004141"/>
    </source>
</evidence>
<keyword evidence="5 8" id="KW-1133">Transmembrane helix</keyword>
<organism evidence="9 10">
    <name type="scientific">Ridgeia piscesae</name>
    <name type="common">Tubeworm</name>
    <dbReference type="NCBI Taxonomy" id="27915"/>
    <lineage>
        <taxon>Eukaryota</taxon>
        <taxon>Metazoa</taxon>
        <taxon>Spiralia</taxon>
        <taxon>Lophotrochozoa</taxon>
        <taxon>Annelida</taxon>
        <taxon>Polychaeta</taxon>
        <taxon>Sedentaria</taxon>
        <taxon>Canalipalpata</taxon>
        <taxon>Sabellida</taxon>
        <taxon>Siboglinidae</taxon>
        <taxon>Ridgeia</taxon>
    </lineage>
</organism>
<evidence type="ECO:0000256" key="6">
    <source>
        <dbReference type="ARBA" id="ARBA00023136"/>
    </source>
</evidence>
<feature type="transmembrane region" description="Helical" evidence="8">
    <location>
        <begin position="772"/>
        <end position="796"/>
    </location>
</feature>
<dbReference type="GO" id="GO:0006031">
    <property type="term" value="P:chitin biosynthetic process"/>
    <property type="evidence" value="ECO:0007669"/>
    <property type="project" value="TreeGrafter"/>
</dbReference>
<protein>
    <recommendedName>
        <fullName evidence="2">chitin synthase</fullName>
        <ecNumber evidence="2">2.4.1.16</ecNumber>
    </recommendedName>
</protein>
<feature type="transmembrane region" description="Helical" evidence="8">
    <location>
        <begin position="458"/>
        <end position="479"/>
    </location>
</feature>
<keyword evidence="4 8" id="KW-0812">Transmembrane</keyword>
<feature type="region of interest" description="Disordered" evidence="7">
    <location>
        <begin position="276"/>
        <end position="403"/>
    </location>
</feature>
<dbReference type="Proteomes" id="UP001209878">
    <property type="component" value="Unassembled WGS sequence"/>
</dbReference>
<feature type="transmembrane region" description="Helical" evidence="8">
    <location>
        <begin position="802"/>
        <end position="821"/>
    </location>
</feature>
<accession>A0AAD9K7W3</accession>
<feature type="compositionally biased region" description="Polar residues" evidence="7">
    <location>
        <begin position="381"/>
        <end position="393"/>
    </location>
</feature>